<name>A0ABN3PAY9_9ACTN</name>
<feature type="region of interest" description="Disordered" evidence="1">
    <location>
        <begin position="1"/>
        <end position="26"/>
    </location>
</feature>
<gene>
    <name evidence="3" type="ORF">GCM10010411_06620</name>
</gene>
<keyword evidence="2" id="KW-0472">Membrane</keyword>
<accession>A0ABN3PAY9</accession>
<feature type="transmembrane region" description="Helical" evidence="2">
    <location>
        <begin position="215"/>
        <end position="241"/>
    </location>
</feature>
<protein>
    <recommendedName>
        <fullName evidence="5">DUF2637 domain-containing protein</fullName>
    </recommendedName>
</protein>
<reference evidence="3 4" key="1">
    <citation type="journal article" date="2019" name="Int. J. Syst. Evol. Microbiol.">
        <title>The Global Catalogue of Microorganisms (GCM) 10K type strain sequencing project: providing services to taxonomists for standard genome sequencing and annotation.</title>
        <authorList>
            <consortium name="The Broad Institute Genomics Platform"/>
            <consortium name="The Broad Institute Genome Sequencing Center for Infectious Disease"/>
            <person name="Wu L."/>
            <person name="Ma J."/>
        </authorList>
    </citation>
    <scope>NUCLEOTIDE SEQUENCE [LARGE SCALE GENOMIC DNA]</scope>
    <source>
        <strain evidence="3 4">JCM 6833</strain>
    </source>
</reference>
<feature type="compositionally biased region" description="Basic and acidic residues" evidence="1">
    <location>
        <begin position="1"/>
        <end position="10"/>
    </location>
</feature>
<proteinExistence type="predicted"/>
<feature type="region of interest" description="Disordered" evidence="1">
    <location>
        <begin position="267"/>
        <end position="384"/>
    </location>
</feature>
<evidence type="ECO:0000256" key="2">
    <source>
        <dbReference type="SAM" id="Phobius"/>
    </source>
</evidence>
<evidence type="ECO:0008006" key="5">
    <source>
        <dbReference type="Google" id="ProtNLM"/>
    </source>
</evidence>
<dbReference type="EMBL" id="BAAATD010000001">
    <property type="protein sequence ID" value="GAA2576784.1"/>
    <property type="molecule type" value="Genomic_DNA"/>
</dbReference>
<evidence type="ECO:0000313" key="3">
    <source>
        <dbReference type="EMBL" id="GAA2576784.1"/>
    </source>
</evidence>
<keyword evidence="2" id="KW-1133">Transmembrane helix</keyword>
<dbReference type="Proteomes" id="UP001501509">
    <property type="component" value="Unassembled WGS sequence"/>
</dbReference>
<feature type="transmembrane region" description="Helical" evidence="2">
    <location>
        <begin position="190"/>
        <end position="209"/>
    </location>
</feature>
<evidence type="ECO:0000256" key="1">
    <source>
        <dbReference type="SAM" id="MobiDB-lite"/>
    </source>
</evidence>
<comment type="caution">
    <text evidence="3">The sequence shown here is derived from an EMBL/GenBank/DDBJ whole genome shotgun (WGS) entry which is preliminary data.</text>
</comment>
<sequence>MRSRVDERQSGPDLSADELGGELRRRRELQDAQRMDELARLRAEAGHKRARADVAEESRLAELARVEREADLRAEAELARMYRDFRAAGERTRIRSVMARSGEARALRLDRLRSRNLVILIPVLVGFGVWSTTGVQQGAARLMSVTPGSPVWWVLWGLESLLIGTVCWIIIVRARLAASGGRLADSAEKIGIGCLTTSIFLNLVAAVPAGDGSPVSVWAVAGAAFAHAIGPVGAAVAAHLIGVIDRSITEADPWRDKDGQDVPRLAAMDLRPSTSPARTSPPASTPEGAPDISSGSPPGSADKPASVVWPVPCEERPTLPITVRPAPTQDHTTAPRTGDDRQEEREAEAPREPRPKARRRRPNKGVPVPKSAKPAPRPSTDADHVERLVRAIDKGEVPEDASIRRVQGALGLGFDRARRIQNLYREQLAEMDRQVRESLPNSAVPTRPGLSVVGGERR</sequence>
<dbReference type="RefSeq" id="WP_344537512.1">
    <property type="nucleotide sequence ID" value="NZ_BAAATD010000001.1"/>
</dbReference>
<feature type="compositionally biased region" description="Low complexity" evidence="1">
    <location>
        <begin position="271"/>
        <end position="286"/>
    </location>
</feature>
<feature type="transmembrane region" description="Helical" evidence="2">
    <location>
        <begin position="117"/>
        <end position="133"/>
    </location>
</feature>
<feature type="region of interest" description="Disordered" evidence="1">
    <location>
        <begin position="435"/>
        <end position="458"/>
    </location>
</feature>
<feature type="transmembrane region" description="Helical" evidence="2">
    <location>
        <begin position="153"/>
        <end position="178"/>
    </location>
</feature>
<keyword evidence="2" id="KW-0812">Transmembrane</keyword>
<evidence type="ECO:0000313" key="4">
    <source>
        <dbReference type="Proteomes" id="UP001501509"/>
    </source>
</evidence>
<feature type="compositionally biased region" description="Basic and acidic residues" evidence="1">
    <location>
        <begin position="337"/>
        <end position="355"/>
    </location>
</feature>
<keyword evidence="4" id="KW-1185">Reference proteome</keyword>
<organism evidence="3 4">
    <name type="scientific">Actinomadura fulvescens</name>
    <dbReference type="NCBI Taxonomy" id="46160"/>
    <lineage>
        <taxon>Bacteria</taxon>
        <taxon>Bacillati</taxon>
        <taxon>Actinomycetota</taxon>
        <taxon>Actinomycetes</taxon>
        <taxon>Streptosporangiales</taxon>
        <taxon>Thermomonosporaceae</taxon>
        <taxon>Actinomadura</taxon>
    </lineage>
</organism>